<dbReference type="InterPro" id="IPR012495">
    <property type="entry name" value="TadE-like_dom"/>
</dbReference>
<dbReference type="EMBL" id="BAAAZH010000036">
    <property type="protein sequence ID" value="GAA4130113.1"/>
    <property type="molecule type" value="Genomic_DNA"/>
</dbReference>
<sequence length="198" mass="20087">MAVEAALLTPLVVLLLIGMMEMSLFLRDGVAVNAAVRSAARVASSAAGAGPGVCQAGSNPPPCTPATAPAFAQAAADAVQRAGSALPADSITAITVYEANSGGYPLPEGNTAIVCTSNCVTYVWDAALNRFRFGSGSWASSSVNACVNSVDQDTVGVALTARHTWVTGMFGSGVGITQRSVMRFEPLAAEQCLPGTHP</sequence>
<name>A0ABP7Y3B2_9ACTN</name>
<accession>A0ABP7Y3B2</accession>
<feature type="domain" description="TadE-like" evidence="1">
    <location>
        <begin position="2"/>
        <end position="41"/>
    </location>
</feature>
<dbReference type="Pfam" id="PF07811">
    <property type="entry name" value="TadE"/>
    <property type="match status" value="1"/>
</dbReference>
<keyword evidence="3" id="KW-1185">Reference proteome</keyword>
<evidence type="ECO:0000259" key="1">
    <source>
        <dbReference type="Pfam" id="PF07811"/>
    </source>
</evidence>
<organism evidence="2 3">
    <name type="scientific">Nocardioides fonticola</name>
    <dbReference type="NCBI Taxonomy" id="450363"/>
    <lineage>
        <taxon>Bacteria</taxon>
        <taxon>Bacillati</taxon>
        <taxon>Actinomycetota</taxon>
        <taxon>Actinomycetes</taxon>
        <taxon>Propionibacteriales</taxon>
        <taxon>Nocardioidaceae</taxon>
        <taxon>Nocardioides</taxon>
    </lineage>
</organism>
<evidence type="ECO:0000313" key="2">
    <source>
        <dbReference type="EMBL" id="GAA4130113.1"/>
    </source>
</evidence>
<evidence type="ECO:0000313" key="3">
    <source>
        <dbReference type="Proteomes" id="UP001501495"/>
    </source>
</evidence>
<dbReference type="Proteomes" id="UP001501495">
    <property type="component" value="Unassembled WGS sequence"/>
</dbReference>
<reference evidence="3" key="1">
    <citation type="journal article" date="2019" name="Int. J. Syst. Evol. Microbiol.">
        <title>The Global Catalogue of Microorganisms (GCM) 10K type strain sequencing project: providing services to taxonomists for standard genome sequencing and annotation.</title>
        <authorList>
            <consortium name="The Broad Institute Genomics Platform"/>
            <consortium name="The Broad Institute Genome Sequencing Center for Infectious Disease"/>
            <person name="Wu L."/>
            <person name="Ma J."/>
        </authorList>
    </citation>
    <scope>NUCLEOTIDE SEQUENCE [LARGE SCALE GENOMIC DNA]</scope>
    <source>
        <strain evidence="3">JCM 16703</strain>
    </source>
</reference>
<comment type="caution">
    <text evidence="2">The sequence shown here is derived from an EMBL/GenBank/DDBJ whole genome shotgun (WGS) entry which is preliminary data.</text>
</comment>
<gene>
    <name evidence="2" type="ORF">GCM10022215_43500</name>
</gene>
<protein>
    <recommendedName>
        <fullName evidence="1">TadE-like domain-containing protein</fullName>
    </recommendedName>
</protein>
<proteinExistence type="predicted"/>